<dbReference type="InterPro" id="IPR018107">
    <property type="entry name" value="Na-dicarboxylate_symporter_CS"/>
</dbReference>
<dbReference type="PRINTS" id="PR00173">
    <property type="entry name" value="EDTRNSPORT"/>
</dbReference>
<proteinExistence type="predicted"/>
<feature type="transmembrane region" description="Helical" evidence="8">
    <location>
        <begin position="311"/>
        <end position="331"/>
    </location>
</feature>
<evidence type="ECO:0000256" key="2">
    <source>
        <dbReference type="ARBA" id="ARBA00022448"/>
    </source>
</evidence>
<dbReference type="InterPro" id="IPR050746">
    <property type="entry name" value="DAACS"/>
</dbReference>
<dbReference type="Pfam" id="PF00375">
    <property type="entry name" value="SDF"/>
    <property type="match status" value="1"/>
</dbReference>
<name>A0ABV5GPL7_9FLAO</name>
<organism evidence="9 10">
    <name type="scientific">Flavobacterium jumunjinense</name>
    <dbReference type="NCBI Taxonomy" id="998845"/>
    <lineage>
        <taxon>Bacteria</taxon>
        <taxon>Pseudomonadati</taxon>
        <taxon>Bacteroidota</taxon>
        <taxon>Flavobacteriia</taxon>
        <taxon>Flavobacteriales</taxon>
        <taxon>Flavobacteriaceae</taxon>
        <taxon>Flavobacterium</taxon>
    </lineage>
</organism>
<dbReference type="Proteomes" id="UP001589607">
    <property type="component" value="Unassembled WGS sequence"/>
</dbReference>
<keyword evidence="10" id="KW-1185">Reference proteome</keyword>
<evidence type="ECO:0000256" key="5">
    <source>
        <dbReference type="ARBA" id="ARBA00022989"/>
    </source>
</evidence>
<feature type="transmembrane region" description="Helical" evidence="8">
    <location>
        <begin position="343"/>
        <end position="365"/>
    </location>
</feature>
<feature type="transmembrane region" description="Helical" evidence="8">
    <location>
        <begin position="243"/>
        <end position="263"/>
    </location>
</feature>
<sequence>MKKLALHWQILLGMVMGVLFAIMVINVGVPKEENVLFAQENKIEWLKLLSEKTKVEGELSETKSHFDSKKMSFNEFYTKKEELESSIRILSDKIKKVESNIVIPESKGRNFIRNWIKPFGNIFINLLKLIAVPLILASLIKGVSDLKDISKLSKMGGRTIGLYILTTVFAVSIGLTVVNIIKPGSYISEETRTELVGSYSNDANSKIEAAENQKKAGPLQALEDIVPSNIIGASADNGNMLQVIFFAIFFGIALILIPTELATPVKAFFDGFNEAILKMIDIIMLAAPFGVFALLASLVAESPSFDLFKALGMYGLTVVFGLALLIVFYLFLVRILTKKNHNFFLNGIAPAQLLAFSTSSSAATLPVTMERVVDNLGVDDEVASFVLPIGATINMDGTSLYQAVAAVFIAQAFGMELSFGVQLGIIATATLASIGSAAVPGAGMVMLVIVLAQAGIPEAGLALIFAIDRPLDMCRTTVNVTGDAAVSMIVAKSVDKLE</sequence>
<evidence type="ECO:0000256" key="4">
    <source>
        <dbReference type="ARBA" id="ARBA00022847"/>
    </source>
</evidence>
<evidence type="ECO:0000313" key="9">
    <source>
        <dbReference type="EMBL" id="MFB9097329.1"/>
    </source>
</evidence>
<feature type="transmembrane region" description="Helical" evidence="8">
    <location>
        <begin position="445"/>
        <end position="467"/>
    </location>
</feature>
<dbReference type="InterPro" id="IPR036458">
    <property type="entry name" value="Na:dicarbo_symporter_sf"/>
</dbReference>
<evidence type="ECO:0000256" key="3">
    <source>
        <dbReference type="ARBA" id="ARBA00022692"/>
    </source>
</evidence>
<evidence type="ECO:0000256" key="7">
    <source>
        <dbReference type="ARBA" id="ARBA00023180"/>
    </source>
</evidence>
<gene>
    <name evidence="9" type="ORF">ACFFVF_12445</name>
</gene>
<dbReference type="PANTHER" id="PTHR11958">
    <property type="entry name" value="SODIUM/DICARBOXYLATE SYMPORTER-RELATED"/>
    <property type="match status" value="1"/>
</dbReference>
<dbReference type="Gene3D" id="1.10.3860.10">
    <property type="entry name" value="Sodium:dicarboxylate symporter"/>
    <property type="match status" value="1"/>
</dbReference>
<protein>
    <submittedName>
        <fullName evidence="9">Dicarboxylate/amino acid:cation symporter</fullName>
    </submittedName>
</protein>
<dbReference type="PANTHER" id="PTHR11958:SF63">
    <property type="entry name" value="AMINO ACID TRANSPORTER"/>
    <property type="match status" value="1"/>
</dbReference>
<comment type="caution">
    <text evidence="9">The sequence shown here is derived from an EMBL/GenBank/DDBJ whole genome shotgun (WGS) entry which is preliminary data.</text>
</comment>
<evidence type="ECO:0000256" key="1">
    <source>
        <dbReference type="ARBA" id="ARBA00004141"/>
    </source>
</evidence>
<keyword evidence="3 8" id="KW-0812">Transmembrane</keyword>
<keyword evidence="2" id="KW-0813">Transport</keyword>
<dbReference type="RefSeq" id="WP_236457758.1">
    <property type="nucleotide sequence ID" value="NZ_CBCSGE010000005.1"/>
</dbReference>
<dbReference type="SUPFAM" id="SSF118215">
    <property type="entry name" value="Proton glutamate symport protein"/>
    <property type="match status" value="1"/>
</dbReference>
<reference evidence="9 10" key="1">
    <citation type="submission" date="2024-09" db="EMBL/GenBank/DDBJ databases">
        <authorList>
            <person name="Sun Q."/>
            <person name="Mori K."/>
        </authorList>
    </citation>
    <scope>NUCLEOTIDE SEQUENCE [LARGE SCALE GENOMIC DNA]</scope>
    <source>
        <strain evidence="9 10">CECT 7955</strain>
    </source>
</reference>
<feature type="transmembrane region" description="Helical" evidence="8">
    <location>
        <begin position="160"/>
        <end position="181"/>
    </location>
</feature>
<accession>A0ABV5GPL7</accession>
<dbReference type="EMBL" id="JBHMEY010000042">
    <property type="protein sequence ID" value="MFB9097329.1"/>
    <property type="molecule type" value="Genomic_DNA"/>
</dbReference>
<dbReference type="PROSITE" id="PS00714">
    <property type="entry name" value="NA_DICARBOXYL_SYMP_2"/>
    <property type="match status" value="1"/>
</dbReference>
<keyword evidence="7" id="KW-0325">Glycoprotein</keyword>
<comment type="subcellular location">
    <subcellularLocation>
        <location evidence="1">Membrane</location>
        <topology evidence="1">Multi-pass membrane protein</topology>
    </subcellularLocation>
</comment>
<keyword evidence="6 8" id="KW-0472">Membrane</keyword>
<feature type="transmembrane region" description="Helical" evidence="8">
    <location>
        <begin position="275"/>
        <end position="299"/>
    </location>
</feature>
<evidence type="ECO:0000313" key="10">
    <source>
        <dbReference type="Proteomes" id="UP001589607"/>
    </source>
</evidence>
<evidence type="ECO:0000256" key="8">
    <source>
        <dbReference type="SAM" id="Phobius"/>
    </source>
</evidence>
<evidence type="ECO:0000256" key="6">
    <source>
        <dbReference type="ARBA" id="ARBA00023136"/>
    </source>
</evidence>
<feature type="transmembrane region" description="Helical" evidence="8">
    <location>
        <begin position="122"/>
        <end position="140"/>
    </location>
</feature>
<keyword evidence="5 8" id="KW-1133">Transmembrane helix</keyword>
<dbReference type="InterPro" id="IPR001991">
    <property type="entry name" value="Na-dicarboxylate_symporter"/>
</dbReference>
<keyword evidence="4" id="KW-0769">Symport</keyword>
<feature type="transmembrane region" description="Helical" evidence="8">
    <location>
        <begin position="417"/>
        <end position="439"/>
    </location>
</feature>
<feature type="transmembrane region" description="Helical" evidence="8">
    <location>
        <begin position="7"/>
        <end position="29"/>
    </location>
</feature>